<comment type="function">
    <text evidence="7">Catalyzes the N-acylation of UDP-3-O-acylglucosamine using 3-hydroxyacyl-ACP as the acyl donor. Is involved in the biosynthesis of lipid A, a phosphorylated glycolipid that anchors the lipopolysaccharide to the outer membrane of the cell.</text>
</comment>
<keyword evidence="1 7" id="KW-0444">Lipid biosynthesis</keyword>
<comment type="caution">
    <text evidence="9">The sequence shown here is derived from an EMBL/GenBank/DDBJ whole genome shotgun (WGS) entry which is preliminary data.</text>
</comment>
<dbReference type="EC" id="2.3.1.191" evidence="7"/>
<evidence type="ECO:0000256" key="1">
    <source>
        <dbReference type="ARBA" id="ARBA00022516"/>
    </source>
</evidence>
<reference evidence="9 10" key="1">
    <citation type="submission" date="2019-08" db="EMBL/GenBank/DDBJ databases">
        <title>Parahaliea maris sp. nov., isolated from the surface seawater.</title>
        <authorList>
            <person name="Liu Y."/>
        </authorList>
    </citation>
    <scope>NUCLEOTIDE SEQUENCE [LARGE SCALE GENOMIC DNA]</scope>
    <source>
        <strain evidence="9 10">HSLHS9</strain>
    </source>
</reference>
<dbReference type="Gene3D" id="3.40.1390.10">
    <property type="entry name" value="MurE/MurF, N-terminal domain"/>
    <property type="match status" value="1"/>
</dbReference>
<accession>A0A5C8ZUM8</accession>
<evidence type="ECO:0000313" key="9">
    <source>
        <dbReference type="EMBL" id="TXS92198.1"/>
    </source>
</evidence>
<dbReference type="GO" id="GO:0016410">
    <property type="term" value="F:N-acyltransferase activity"/>
    <property type="evidence" value="ECO:0007669"/>
    <property type="project" value="InterPro"/>
</dbReference>
<dbReference type="SUPFAM" id="SSF51161">
    <property type="entry name" value="Trimeric LpxA-like enzymes"/>
    <property type="match status" value="1"/>
</dbReference>
<protein>
    <recommendedName>
        <fullName evidence="7">UDP-3-O-acylglucosamine N-acyltransferase</fullName>
        <ecNumber evidence="7">2.3.1.191</ecNumber>
    </recommendedName>
</protein>
<dbReference type="Pfam" id="PF00132">
    <property type="entry name" value="Hexapep"/>
    <property type="match status" value="2"/>
</dbReference>
<feature type="domain" description="UDP-3-O-[3-hydroxymyristoyl] glucosamine N-acyltransferase non-repeat region" evidence="8">
    <location>
        <begin position="20"/>
        <end position="84"/>
    </location>
</feature>
<comment type="pathway">
    <text evidence="7">Bacterial outer membrane biogenesis; LPS lipid A biosynthesis.</text>
</comment>
<dbReference type="InterPro" id="IPR020573">
    <property type="entry name" value="UDP_GlcNAc_AcTrfase_non-rep"/>
</dbReference>
<keyword evidence="4 7" id="KW-0677">Repeat</keyword>
<feature type="active site" description="Proton acceptor" evidence="7">
    <location>
        <position position="236"/>
    </location>
</feature>
<dbReference type="GO" id="GO:0016020">
    <property type="term" value="C:membrane"/>
    <property type="evidence" value="ECO:0007669"/>
    <property type="project" value="GOC"/>
</dbReference>
<keyword evidence="2 7" id="KW-0441">Lipid A biosynthesis</keyword>
<gene>
    <name evidence="7 9" type="primary">lpxD</name>
    <name evidence="9" type="ORF">FV139_15290</name>
</gene>
<dbReference type="CDD" id="cd03352">
    <property type="entry name" value="LbH_LpxD"/>
    <property type="match status" value="1"/>
</dbReference>
<comment type="subunit">
    <text evidence="7">Homotrimer.</text>
</comment>
<dbReference type="Gene3D" id="1.20.5.170">
    <property type="match status" value="1"/>
</dbReference>
<dbReference type="UniPathway" id="UPA00973"/>
<evidence type="ECO:0000259" key="8">
    <source>
        <dbReference type="Pfam" id="PF04613"/>
    </source>
</evidence>
<dbReference type="Gene3D" id="2.160.10.10">
    <property type="entry name" value="Hexapeptide repeat proteins"/>
    <property type="match status" value="1"/>
</dbReference>
<evidence type="ECO:0000256" key="6">
    <source>
        <dbReference type="ARBA" id="ARBA00023315"/>
    </source>
</evidence>
<keyword evidence="6 7" id="KW-0012">Acyltransferase</keyword>
<keyword evidence="5 7" id="KW-0443">Lipid metabolism</keyword>
<dbReference type="HAMAP" id="MF_00523">
    <property type="entry name" value="LpxD"/>
    <property type="match status" value="1"/>
</dbReference>
<evidence type="ECO:0000256" key="5">
    <source>
        <dbReference type="ARBA" id="ARBA00023098"/>
    </source>
</evidence>
<evidence type="ECO:0000256" key="7">
    <source>
        <dbReference type="HAMAP-Rule" id="MF_00523"/>
    </source>
</evidence>
<dbReference type="AlphaFoldDB" id="A0A5C8ZUM8"/>
<organism evidence="9 10">
    <name type="scientific">Parahaliea maris</name>
    <dbReference type="NCBI Taxonomy" id="2716870"/>
    <lineage>
        <taxon>Bacteria</taxon>
        <taxon>Pseudomonadati</taxon>
        <taxon>Pseudomonadota</taxon>
        <taxon>Gammaproteobacteria</taxon>
        <taxon>Cellvibrionales</taxon>
        <taxon>Halieaceae</taxon>
        <taxon>Parahaliea</taxon>
    </lineage>
</organism>
<dbReference type="NCBIfam" id="NF002060">
    <property type="entry name" value="PRK00892.1"/>
    <property type="match status" value="1"/>
</dbReference>
<evidence type="ECO:0000256" key="3">
    <source>
        <dbReference type="ARBA" id="ARBA00022679"/>
    </source>
</evidence>
<keyword evidence="10" id="KW-1185">Reference proteome</keyword>
<name>A0A5C8ZUM8_9GAMM</name>
<dbReference type="EMBL" id="VRZA01000005">
    <property type="protein sequence ID" value="TXS92198.1"/>
    <property type="molecule type" value="Genomic_DNA"/>
</dbReference>
<comment type="catalytic activity">
    <reaction evidence="7">
        <text>a UDP-3-O-[(3R)-3-hydroxyacyl]-alpha-D-glucosamine + a (3R)-hydroxyacyl-[ACP] = a UDP-2-N,3-O-bis[(3R)-3-hydroxyacyl]-alpha-D-glucosamine + holo-[ACP] + H(+)</text>
        <dbReference type="Rhea" id="RHEA:53836"/>
        <dbReference type="Rhea" id="RHEA-COMP:9685"/>
        <dbReference type="Rhea" id="RHEA-COMP:9945"/>
        <dbReference type="ChEBI" id="CHEBI:15378"/>
        <dbReference type="ChEBI" id="CHEBI:64479"/>
        <dbReference type="ChEBI" id="CHEBI:78827"/>
        <dbReference type="ChEBI" id="CHEBI:137740"/>
        <dbReference type="ChEBI" id="CHEBI:137748"/>
        <dbReference type="EC" id="2.3.1.191"/>
    </reaction>
</comment>
<dbReference type="NCBIfam" id="TIGR01853">
    <property type="entry name" value="lipid_A_lpxD"/>
    <property type="match status" value="1"/>
</dbReference>
<evidence type="ECO:0000256" key="2">
    <source>
        <dbReference type="ARBA" id="ARBA00022556"/>
    </source>
</evidence>
<dbReference type="GO" id="GO:0103118">
    <property type="term" value="F:UDP-3-O-[(3R)-3-hydroxyacyl]-glucosamine N-acyltransferase activity"/>
    <property type="evidence" value="ECO:0007669"/>
    <property type="project" value="UniProtKB-EC"/>
</dbReference>
<sequence length="344" mass="35412">MTLGELSEKLGLAYSGDAQRRINGLATLSAAGPDQLAFLAQRKYLGQLAATRAGAVIVPPDLADQCPVDYLVADDPYLCFARVSGLFDRAPVPAAGIHPAATVAADAQVDPEAAIGPNAVIESGAVIGPGAIIGANVYIGQNSRVGAGTRVHPNAVLYHDVRVGEQCTIHSQAVLGGDGFGFAPGPGGWEKIHQLGGVTLGDRVEVGACTTIDRGAIEDTVVEDGAIIDNLVQIAHNCRIGKNTAIAGCTGLAGSTIIGSNCTLAGGVGVVGHVEICDNVHVTGMTMVTKSITEPGSYSSGTPMSTTRDWKRSAVRFAQLDAIQRRLVAVEARLEKPQDGSQES</sequence>
<keyword evidence="3 7" id="KW-0808">Transferase</keyword>
<dbReference type="InterPro" id="IPR007691">
    <property type="entry name" value="LpxD"/>
</dbReference>
<dbReference type="GO" id="GO:0009245">
    <property type="term" value="P:lipid A biosynthetic process"/>
    <property type="evidence" value="ECO:0007669"/>
    <property type="project" value="UniProtKB-UniRule"/>
</dbReference>
<dbReference type="Proteomes" id="UP000321039">
    <property type="component" value="Unassembled WGS sequence"/>
</dbReference>
<dbReference type="InterPro" id="IPR001451">
    <property type="entry name" value="Hexapep"/>
</dbReference>
<dbReference type="InterPro" id="IPR011004">
    <property type="entry name" value="Trimer_LpxA-like_sf"/>
</dbReference>
<dbReference type="Pfam" id="PF04613">
    <property type="entry name" value="LpxD"/>
    <property type="match status" value="1"/>
</dbReference>
<dbReference type="PANTHER" id="PTHR43378">
    <property type="entry name" value="UDP-3-O-ACYLGLUCOSAMINE N-ACYLTRANSFERASE"/>
    <property type="match status" value="1"/>
</dbReference>
<evidence type="ECO:0000256" key="4">
    <source>
        <dbReference type="ARBA" id="ARBA00022737"/>
    </source>
</evidence>
<proteinExistence type="inferred from homology"/>
<comment type="similarity">
    <text evidence="7">Belongs to the transferase hexapeptide repeat family. LpxD subfamily.</text>
</comment>
<evidence type="ECO:0000313" key="10">
    <source>
        <dbReference type="Proteomes" id="UP000321039"/>
    </source>
</evidence>
<dbReference type="PANTHER" id="PTHR43378:SF2">
    <property type="entry name" value="UDP-3-O-ACYLGLUCOSAMINE N-ACYLTRANSFERASE 1, MITOCHONDRIAL-RELATED"/>
    <property type="match status" value="1"/>
</dbReference>